<gene>
    <name evidence="1" type="ORF">SPIL2461_LOCUS13812</name>
</gene>
<name>A0A812TJN9_SYMPI</name>
<feature type="non-terminal residue" evidence="1">
    <location>
        <position position="1"/>
    </location>
</feature>
<dbReference type="OrthoDB" id="431000at2759"/>
<evidence type="ECO:0000313" key="1">
    <source>
        <dbReference type="EMBL" id="CAE7525947.1"/>
    </source>
</evidence>
<keyword evidence="2" id="KW-1185">Reference proteome</keyword>
<protein>
    <submittedName>
        <fullName evidence="1">Uncharacterized protein</fullName>
    </submittedName>
</protein>
<organism evidence="1 2">
    <name type="scientific">Symbiodinium pilosum</name>
    <name type="common">Dinoflagellate</name>
    <dbReference type="NCBI Taxonomy" id="2952"/>
    <lineage>
        <taxon>Eukaryota</taxon>
        <taxon>Sar</taxon>
        <taxon>Alveolata</taxon>
        <taxon>Dinophyceae</taxon>
        <taxon>Suessiales</taxon>
        <taxon>Symbiodiniaceae</taxon>
        <taxon>Symbiodinium</taxon>
    </lineage>
</organism>
<dbReference type="Proteomes" id="UP000649617">
    <property type="component" value="Unassembled WGS sequence"/>
</dbReference>
<sequence>DADGATTTTWSLESEAQAFVDWVIVEGGILPKACQVLAERPDIVQEKAYRQALSRCQVSCEPVPFEECLDCTVPVQCCKYVQVHFCGDGHVVKVSLAKKKREMQRQFSWLKALVKLPGLDKSILADIQYVAGPIKDCAEFFNHMPGDIHVRMGP</sequence>
<dbReference type="EMBL" id="CAJNIZ010030757">
    <property type="protein sequence ID" value="CAE7525947.1"/>
    <property type="molecule type" value="Genomic_DNA"/>
</dbReference>
<reference evidence="1" key="1">
    <citation type="submission" date="2021-02" db="EMBL/GenBank/DDBJ databases">
        <authorList>
            <person name="Dougan E. K."/>
            <person name="Rhodes N."/>
            <person name="Thang M."/>
            <person name="Chan C."/>
        </authorList>
    </citation>
    <scope>NUCLEOTIDE SEQUENCE</scope>
</reference>
<proteinExistence type="predicted"/>
<accession>A0A812TJN9</accession>
<evidence type="ECO:0000313" key="2">
    <source>
        <dbReference type="Proteomes" id="UP000649617"/>
    </source>
</evidence>
<comment type="caution">
    <text evidence="1">The sequence shown here is derived from an EMBL/GenBank/DDBJ whole genome shotgun (WGS) entry which is preliminary data.</text>
</comment>
<dbReference type="AlphaFoldDB" id="A0A812TJN9"/>